<dbReference type="InterPro" id="IPR001750">
    <property type="entry name" value="ND/Mrp_TM"/>
</dbReference>
<comment type="caution">
    <text evidence="10">The sequence shown here is derived from an EMBL/GenBank/DDBJ whole genome shotgun (WGS) entry which is preliminary data.</text>
</comment>
<dbReference type="AlphaFoldDB" id="A0A0P8WVM4"/>
<comment type="subcellular location">
    <subcellularLocation>
        <location evidence="1">Cell membrane</location>
        <topology evidence="1">Multi-pass membrane protein</topology>
    </subcellularLocation>
    <subcellularLocation>
        <location evidence="7">Membrane</location>
        <topology evidence="7">Multi-pass membrane protein</topology>
    </subcellularLocation>
</comment>
<dbReference type="EC" id="1.-.-.-" evidence="10"/>
<accession>A0A0P8WVM4</accession>
<dbReference type="GO" id="GO:0016491">
    <property type="term" value="F:oxidoreductase activity"/>
    <property type="evidence" value="ECO:0007669"/>
    <property type="project" value="UniProtKB-KW"/>
</dbReference>
<protein>
    <submittedName>
        <fullName evidence="10">Hydrogenase-4 component B</fullName>
        <ecNumber evidence="10">1.-.-.-</ecNumber>
    </submittedName>
</protein>
<evidence type="ECO:0000259" key="9">
    <source>
        <dbReference type="Pfam" id="PF00361"/>
    </source>
</evidence>
<feature type="transmembrane region" description="Helical" evidence="8">
    <location>
        <begin position="298"/>
        <end position="320"/>
    </location>
</feature>
<feature type="transmembrane region" description="Helical" evidence="8">
    <location>
        <begin position="332"/>
        <end position="356"/>
    </location>
</feature>
<evidence type="ECO:0000256" key="3">
    <source>
        <dbReference type="ARBA" id="ARBA00022692"/>
    </source>
</evidence>
<keyword evidence="6 8" id="KW-0472">Membrane</keyword>
<evidence type="ECO:0000313" key="11">
    <source>
        <dbReference type="Proteomes" id="UP000050326"/>
    </source>
</evidence>
<feature type="transmembrane region" description="Helical" evidence="8">
    <location>
        <begin position="134"/>
        <end position="151"/>
    </location>
</feature>
<dbReference type="RefSeq" id="WP_054877028.1">
    <property type="nucleotide sequence ID" value="NZ_LKET01000068.1"/>
</dbReference>
<feature type="transmembrane region" description="Helical" evidence="8">
    <location>
        <begin position="76"/>
        <end position="99"/>
    </location>
</feature>
<evidence type="ECO:0000256" key="6">
    <source>
        <dbReference type="ARBA" id="ARBA00023136"/>
    </source>
</evidence>
<reference evidence="10 11" key="1">
    <citation type="submission" date="2015-09" db="EMBL/GenBank/DDBJ databases">
        <title>Genome sequence of Oxobacter pfennigii DSM 3222.</title>
        <authorList>
            <person name="Poehlein A."/>
            <person name="Bengelsdorf F.R."/>
            <person name="Schiel-Bengelsdorf B."/>
            <person name="Duerre P."/>
            <person name="Daniel R."/>
        </authorList>
    </citation>
    <scope>NUCLEOTIDE SEQUENCE [LARGE SCALE GENOMIC DNA]</scope>
    <source>
        <strain evidence="10 11">DSM 3222</strain>
    </source>
</reference>
<keyword evidence="5 10" id="KW-0560">Oxidoreductase</keyword>
<gene>
    <name evidence="10" type="primary">hyfB</name>
    <name evidence="10" type="ORF">OXPF_40840</name>
</gene>
<dbReference type="EMBL" id="LKET01000068">
    <property type="protein sequence ID" value="KPU42299.1"/>
    <property type="molecule type" value="Genomic_DNA"/>
</dbReference>
<feature type="transmembrane region" description="Helical" evidence="8">
    <location>
        <begin position="268"/>
        <end position="291"/>
    </location>
</feature>
<name>A0A0P8WVM4_9CLOT</name>
<evidence type="ECO:0000256" key="5">
    <source>
        <dbReference type="ARBA" id="ARBA00023002"/>
    </source>
</evidence>
<feature type="transmembrane region" description="Helical" evidence="8">
    <location>
        <begin position="206"/>
        <end position="229"/>
    </location>
</feature>
<feature type="transmembrane region" description="Helical" evidence="8">
    <location>
        <begin position="628"/>
        <end position="651"/>
    </location>
</feature>
<proteinExistence type="predicted"/>
<dbReference type="PANTHER" id="PTHR42682:SF4">
    <property type="entry name" value="NADH-UBIQUINONE_PLASTOQUINONE"/>
    <property type="match status" value="1"/>
</dbReference>
<keyword evidence="2" id="KW-1003">Cell membrane</keyword>
<organism evidence="10 11">
    <name type="scientific">Oxobacter pfennigii</name>
    <dbReference type="NCBI Taxonomy" id="36849"/>
    <lineage>
        <taxon>Bacteria</taxon>
        <taxon>Bacillati</taxon>
        <taxon>Bacillota</taxon>
        <taxon>Clostridia</taxon>
        <taxon>Eubacteriales</taxon>
        <taxon>Clostridiaceae</taxon>
        <taxon>Oxobacter</taxon>
    </lineage>
</organism>
<dbReference type="PATRIC" id="fig|36849.3.peg.4317"/>
<keyword evidence="4 8" id="KW-1133">Transmembrane helix</keyword>
<evidence type="ECO:0000256" key="7">
    <source>
        <dbReference type="RuleBase" id="RU000320"/>
    </source>
</evidence>
<feature type="transmembrane region" description="Helical" evidence="8">
    <location>
        <begin position="460"/>
        <end position="478"/>
    </location>
</feature>
<dbReference type="STRING" id="36849.OXPF_40840"/>
<feature type="domain" description="NADH:quinone oxidoreductase/Mrp antiporter transmembrane" evidence="9">
    <location>
        <begin position="128"/>
        <end position="415"/>
    </location>
</feature>
<dbReference type="OrthoDB" id="9807568at2"/>
<feature type="transmembrane region" description="Helical" evidence="8">
    <location>
        <begin position="512"/>
        <end position="530"/>
    </location>
</feature>
<keyword evidence="3 7" id="KW-0812">Transmembrane</keyword>
<feature type="transmembrane region" description="Helical" evidence="8">
    <location>
        <begin position="6"/>
        <end position="24"/>
    </location>
</feature>
<evidence type="ECO:0000256" key="4">
    <source>
        <dbReference type="ARBA" id="ARBA00022989"/>
    </source>
</evidence>
<sequence length="652" mass="73810">MENIMLFSVLILPFLGSFAGYLLGKKSEKCRNLFYIIISGAILILLVMLYRYVYAEAIDISIRHIMGTGLHLRLDLFRYVFLLLASFLWFLALLYSLKYLIGYKNRNRNRYYFYFMLTLGSTIGFFISENLLNLFTFFEVMSFTSYVLIIHDEDDYSHDAGNTYMVTAIIGGLTLLMGLFLLYNYTQTLDISLLHEAVKDMGSIKYVISALMIIGFGVKAGMIPLHTWLPKAHPAAPAPASAVLSGVLLKAGIFGIILTADIMLKEDFYVSMVIFCAGLINMFLGGLLAMLQRNIKRILAYSSISQIGYILVGVGLTGILKEHNAIAVYGTLFHIINHGIFKVMLFMSAGIIYMVLHELSINEIGGFGRNKNILKAVFLIGMFAITGMPGFNGYVSKTLIHHALTEAYHIYHNFIFKAAEMVFILSSSFTTAYLLKIFMAVFVDKGKRDYKGVAYNASKIIYLPLITLCVAIIYIGIWPKDILYLIGGAAKTFGVKEIEVHFYAMKSVLDSLLINFLGGAIYFLFVRKLLREGEGNFKYYINPALNWFSIERDFYIPAGKILFFLGSHVFKFIDDAILNLALFFVKAFHALKKLNEESLKNYIHMIKERSYTYFEGMKPKAIALARKLNGITSSVYIFAYVLVLFLLILIIF</sequence>
<evidence type="ECO:0000256" key="2">
    <source>
        <dbReference type="ARBA" id="ARBA00022475"/>
    </source>
</evidence>
<dbReference type="PANTHER" id="PTHR42682">
    <property type="entry name" value="HYDROGENASE-4 COMPONENT F"/>
    <property type="match status" value="1"/>
</dbReference>
<feature type="transmembrane region" description="Helical" evidence="8">
    <location>
        <begin position="111"/>
        <end position="128"/>
    </location>
</feature>
<feature type="transmembrane region" description="Helical" evidence="8">
    <location>
        <begin position="376"/>
        <end position="395"/>
    </location>
</feature>
<dbReference type="Proteomes" id="UP000050326">
    <property type="component" value="Unassembled WGS sequence"/>
</dbReference>
<feature type="transmembrane region" description="Helical" evidence="8">
    <location>
        <begin position="415"/>
        <end position="439"/>
    </location>
</feature>
<dbReference type="Pfam" id="PF00361">
    <property type="entry name" value="Proton_antipo_M"/>
    <property type="match status" value="1"/>
</dbReference>
<dbReference type="GO" id="GO:0005886">
    <property type="term" value="C:plasma membrane"/>
    <property type="evidence" value="ECO:0007669"/>
    <property type="project" value="UniProtKB-SubCell"/>
</dbReference>
<feature type="transmembrane region" description="Helical" evidence="8">
    <location>
        <begin position="241"/>
        <end position="262"/>
    </location>
</feature>
<feature type="transmembrane region" description="Helical" evidence="8">
    <location>
        <begin position="163"/>
        <end position="186"/>
    </location>
</feature>
<evidence type="ECO:0000313" key="10">
    <source>
        <dbReference type="EMBL" id="KPU42299.1"/>
    </source>
</evidence>
<evidence type="ECO:0000256" key="1">
    <source>
        <dbReference type="ARBA" id="ARBA00004651"/>
    </source>
</evidence>
<dbReference type="InterPro" id="IPR052175">
    <property type="entry name" value="ComplexI-like_HydComp"/>
</dbReference>
<evidence type="ECO:0000256" key="8">
    <source>
        <dbReference type="SAM" id="Phobius"/>
    </source>
</evidence>
<dbReference type="PRINTS" id="PR01434">
    <property type="entry name" value="NADHDHGNASE5"/>
</dbReference>
<feature type="transmembrane region" description="Helical" evidence="8">
    <location>
        <begin position="33"/>
        <end position="53"/>
    </location>
</feature>
<keyword evidence="11" id="KW-1185">Reference proteome</keyword>